<dbReference type="EMBL" id="VTPC01090753">
    <property type="protein sequence ID" value="KAF2881338.1"/>
    <property type="molecule type" value="Genomic_DNA"/>
</dbReference>
<reference evidence="2" key="1">
    <citation type="submission" date="2019-08" db="EMBL/GenBank/DDBJ databases">
        <title>The genome of the North American firefly Photinus pyralis.</title>
        <authorList>
            <consortium name="Photinus pyralis genome working group"/>
            <person name="Fallon T.R."/>
            <person name="Sander Lower S.E."/>
            <person name="Weng J.-K."/>
        </authorList>
    </citation>
    <scope>NUCLEOTIDE SEQUENCE</scope>
    <source>
        <strain evidence="2">TRF0915ILg1</strain>
        <tissue evidence="2">Whole body</tissue>
    </source>
</reference>
<evidence type="ECO:0000313" key="3">
    <source>
        <dbReference type="Proteomes" id="UP000801492"/>
    </source>
</evidence>
<dbReference type="Proteomes" id="UP000801492">
    <property type="component" value="Unassembled WGS sequence"/>
</dbReference>
<feature type="region of interest" description="Disordered" evidence="1">
    <location>
        <begin position="77"/>
        <end position="115"/>
    </location>
</feature>
<accession>A0A8K0G0I3</accession>
<gene>
    <name evidence="2" type="ORF">ILUMI_24837</name>
</gene>
<evidence type="ECO:0000313" key="2">
    <source>
        <dbReference type="EMBL" id="KAF2881338.1"/>
    </source>
</evidence>
<evidence type="ECO:0000256" key="1">
    <source>
        <dbReference type="SAM" id="MobiDB-lite"/>
    </source>
</evidence>
<proteinExistence type="predicted"/>
<name>A0A8K0G0I3_IGNLU</name>
<organism evidence="2 3">
    <name type="scientific">Ignelater luminosus</name>
    <name type="common">Cucubano</name>
    <name type="synonym">Pyrophorus luminosus</name>
    <dbReference type="NCBI Taxonomy" id="2038154"/>
    <lineage>
        <taxon>Eukaryota</taxon>
        <taxon>Metazoa</taxon>
        <taxon>Ecdysozoa</taxon>
        <taxon>Arthropoda</taxon>
        <taxon>Hexapoda</taxon>
        <taxon>Insecta</taxon>
        <taxon>Pterygota</taxon>
        <taxon>Neoptera</taxon>
        <taxon>Endopterygota</taxon>
        <taxon>Coleoptera</taxon>
        <taxon>Polyphaga</taxon>
        <taxon>Elateriformia</taxon>
        <taxon>Elateroidea</taxon>
        <taxon>Elateridae</taxon>
        <taxon>Agrypninae</taxon>
        <taxon>Pyrophorini</taxon>
        <taxon>Ignelater</taxon>
    </lineage>
</organism>
<dbReference type="AlphaFoldDB" id="A0A8K0G0I3"/>
<protein>
    <submittedName>
        <fullName evidence="2">Uncharacterized protein</fullName>
    </submittedName>
</protein>
<sequence length="209" mass="24030">MDDDAERKKVDFSHRDGCHKKIGWDFKTRAQDHKLYQTTNGNFLKGTTEEETVVNPRKKKINVTSEKKVAEEAFIENLKQAQSESTKKKVEKSNHKKKNLYKTSDVDESDDKSEEISLHDSYEELSLLLEADIKEKLEDIHLPSASDGQNAIYKETINEFGASTSAPKQQINDFVIIKFFYDEGKKMNQLSTSVKKATWEWEKVVPSPP</sequence>
<comment type="caution">
    <text evidence="2">The sequence shown here is derived from an EMBL/GenBank/DDBJ whole genome shotgun (WGS) entry which is preliminary data.</text>
</comment>
<keyword evidence="3" id="KW-1185">Reference proteome</keyword>